<evidence type="ECO:0000256" key="2">
    <source>
        <dbReference type="ARBA" id="ARBA00023002"/>
    </source>
</evidence>
<dbReference type="SUPFAM" id="SSF53223">
    <property type="entry name" value="Aminoacid dehydrogenase-like, N-terminal domain"/>
    <property type="match status" value="1"/>
</dbReference>
<dbReference type="STRING" id="595434.RISK_005545"/>
<dbReference type="EMBL" id="LECT01000044">
    <property type="protein sequence ID" value="KLU02479.1"/>
    <property type="molecule type" value="Genomic_DNA"/>
</dbReference>
<evidence type="ECO:0000313" key="6">
    <source>
        <dbReference type="Proteomes" id="UP000036367"/>
    </source>
</evidence>
<dbReference type="RefSeq" id="WP_047816520.1">
    <property type="nucleotide sequence ID" value="NZ_LECT01000044.1"/>
</dbReference>
<reference evidence="5" key="1">
    <citation type="submission" date="2015-05" db="EMBL/GenBank/DDBJ databases">
        <title>Permanent draft genome of Rhodopirellula islandicus K833.</title>
        <authorList>
            <person name="Kizina J."/>
            <person name="Richter M."/>
            <person name="Glockner F.O."/>
            <person name="Harder J."/>
        </authorList>
    </citation>
    <scope>NUCLEOTIDE SEQUENCE [LARGE SCALE GENOMIC DNA]</scope>
    <source>
        <strain evidence="5">K833</strain>
    </source>
</reference>
<organism evidence="5 6">
    <name type="scientific">Rhodopirellula islandica</name>
    <dbReference type="NCBI Taxonomy" id="595434"/>
    <lineage>
        <taxon>Bacteria</taxon>
        <taxon>Pseudomonadati</taxon>
        <taxon>Planctomycetota</taxon>
        <taxon>Planctomycetia</taxon>
        <taxon>Pirellulales</taxon>
        <taxon>Pirellulaceae</taxon>
        <taxon>Rhodopirellula</taxon>
    </lineage>
</organism>
<proteinExistence type="predicted"/>
<name>A0A0J1EAE7_RHOIS</name>
<dbReference type="InterPro" id="IPR037089">
    <property type="entry name" value="Methyl-teptahyd_DH_N_sf"/>
</dbReference>
<accession>A0A0J1EAE7</accession>
<dbReference type="EC" id="1.5.98.1" evidence="5"/>
<dbReference type="InterPro" id="IPR036291">
    <property type="entry name" value="NAD(P)-bd_dom_sf"/>
</dbReference>
<sequence length="294" mass="30820">MPKNILFQLDVDPHPSSFDAVVAVDAGVDHLFQYGSVQADSVESLVHGAMFTRGGDDLKHSALFIGGNDVVQAEAIFRRVQKAFFGPVRVSVMLDASGCNTTAAAAVASASKHVTLDGCTAVVLGGTGPVGRRVAQMLARQNANVLLTSRSLNRAETACQEIGVHVRSGNLEAAAPEKEDDLKALLERADVIIASGAAGVELASRELILGLTKLRVAIDLNAVPPAGLGGVEAFDKSKPLHESQADGPVAYGPIGVGGLKMRTHKAAIAKLFTSNSLVLDADEIYDLTMEQMNR</sequence>
<keyword evidence="1" id="KW-0521">NADP</keyword>
<comment type="caution">
    <text evidence="5">The sequence shown here is derived from an EMBL/GenBank/DDBJ whole genome shotgun (WGS) entry which is preliminary data.</text>
</comment>
<feature type="domain" description="Methylene-tetrahydromethanopterin dehydrogenase N-terminal" evidence="4">
    <location>
        <begin position="17"/>
        <end position="97"/>
    </location>
</feature>
<evidence type="ECO:0000256" key="1">
    <source>
        <dbReference type="ARBA" id="ARBA00022857"/>
    </source>
</evidence>
<dbReference type="InterPro" id="IPR006151">
    <property type="entry name" value="Shikm_DH/Glu-tRNA_Rdtase"/>
</dbReference>
<evidence type="ECO:0000313" key="5">
    <source>
        <dbReference type="EMBL" id="KLU02479.1"/>
    </source>
</evidence>
<dbReference type="CDD" id="cd01078">
    <property type="entry name" value="NAD_bind_H4MPT_DH"/>
    <property type="match status" value="1"/>
</dbReference>
<dbReference type="Pfam" id="PF09176">
    <property type="entry name" value="Mpt_N"/>
    <property type="match status" value="1"/>
</dbReference>
<feature type="domain" description="Quinate/shikimate 5-dehydrogenase/glutamyl-tRNA reductase" evidence="3">
    <location>
        <begin position="115"/>
        <end position="220"/>
    </location>
</feature>
<dbReference type="GO" id="GO:0030268">
    <property type="term" value="F:methylenetetrahydromethanopterin dehydrogenase activity"/>
    <property type="evidence" value="ECO:0007669"/>
    <property type="project" value="UniProtKB-EC"/>
</dbReference>
<evidence type="ECO:0000259" key="4">
    <source>
        <dbReference type="Pfam" id="PF09176"/>
    </source>
</evidence>
<gene>
    <name evidence="5" type="ORF">RISK_005545</name>
</gene>
<keyword evidence="2 5" id="KW-0560">Oxidoreductase</keyword>
<dbReference type="Pfam" id="PF01488">
    <property type="entry name" value="Shikimate_DH"/>
    <property type="match status" value="1"/>
</dbReference>
<dbReference type="InterPro" id="IPR046346">
    <property type="entry name" value="Aminoacid_DH-like_N_sf"/>
</dbReference>
<dbReference type="AlphaFoldDB" id="A0A0J1EAE7"/>
<dbReference type="OrthoDB" id="6180at2"/>
<dbReference type="SUPFAM" id="SSF51735">
    <property type="entry name" value="NAD(P)-binding Rossmann-fold domains"/>
    <property type="match status" value="1"/>
</dbReference>
<dbReference type="InterPro" id="IPR035015">
    <property type="entry name" value="NAD-bd_H4MPT_DH"/>
</dbReference>
<keyword evidence="6" id="KW-1185">Reference proteome</keyword>
<dbReference type="Gene3D" id="3.40.50.10280">
    <property type="entry name" value="Methylene-tetrahydromethanopterin dehydrogenase, N-terminal domain"/>
    <property type="match status" value="1"/>
</dbReference>
<protein>
    <submittedName>
        <fullName evidence="5">Methylene tetrahydromethanopterin dehydrogenase</fullName>
        <ecNumber evidence="5">1.5.98.1</ecNumber>
    </submittedName>
</protein>
<dbReference type="PATRIC" id="fig|595434.4.peg.5264"/>
<dbReference type="Gene3D" id="3.40.50.720">
    <property type="entry name" value="NAD(P)-binding Rossmann-like Domain"/>
    <property type="match status" value="1"/>
</dbReference>
<dbReference type="Proteomes" id="UP000036367">
    <property type="component" value="Unassembled WGS sequence"/>
</dbReference>
<dbReference type="InterPro" id="IPR015259">
    <property type="entry name" value="Methyl-teptahyd_DH_N"/>
</dbReference>
<evidence type="ECO:0000259" key="3">
    <source>
        <dbReference type="Pfam" id="PF01488"/>
    </source>
</evidence>